<protein>
    <submittedName>
        <fullName evidence="3">Outer membrane beta-barrel protein</fullName>
    </submittedName>
</protein>
<dbReference type="SUPFAM" id="SSF56935">
    <property type="entry name" value="Porins"/>
    <property type="match status" value="1"/>
</dbReference>
<dbReference type="Proteomes" id="UP001528920">
    <property type="component" value="Unassembled WGS sequence"/>
</dbReference>
<dbReference type="InterPro" id="IPR008969">
    <property type="entry name" value="CarboxyPept-like_regulatory"/>
</dbReference>
<evidence type="ECO:0000259" key="2">
    <source>
        <dbReference type="Pfam" id="PF14905"/>
    </source>
</evidence>
<organism evidence="3 4">
    <name type="scientific">Paralabilibaculum antarcticum</name>
    <dbReference type="NCBI Taxonomy" id="2912572"/>
    <lineage>
        <taxon>Bacteria</taxon>
        <taxon>Pseudomonadati</taxon>
        <taxon>Bacteroidota</taxon>
        <taxon>Bacteroidia</taxon>
        <taxon>Marinilabiliales</taxon>
        <taxon>Marinifilaceae</taxon>
        <taxon>Paralabilibaculum</taxon>
    </lineage>
</organism>
<evidence type="ECO:0000256" key="1">
    <source>
        <dbReference type="SAM" id="SignalP"/>
    </source>
</evidence>
<dbReference type="Pfam" id="PF14905">
    <property type="entry name" value="OMP_b-brl_3"/>
    <property type="match status" value="1"/>
</dbReference>
<evidence type="ECO:0000313" key="4">
    <source>
        <dbReference type="Proteomes" id="UP001528920"/>
    </source>
</evidence>
<evidence type="ECO:0000313" key="3">
    <source>
        <dbReference type="EMBL" id="MDE5418800.1"/>
    </source>
</evidence>
<keyword evidence="1" id="KW-0732">Signal</keyword>
<dbReference type="Pfam" id="PF13715">
    <property type="entry name" value="CarbopepD_reg_2"/>
    <property type="match status" value="1"/>
</dbReference>
<feature type="domain" description="Outer membrane protein beta-barrel" evidence="2">
    <location>
        <begin position="426"/>
        <end position="784"/>
    </location>
</feature>
<comment type="caution">
    <text evidence="3">The sequence shown here is derived from an EMBL/GenBank/DDBJ whole genome shotgun (WGS) entry which is preliminary data.</text>
</comment>
<feature type="chain" id="PRO_5045054043" evidence="1">
    <location>
        <begin position="21"/>
        <end position="920"/>
    </location>
</feature>
<feature type="signal peptide" evidence="1">
    <location>
        <begin position="1"/>
        <end position="20"/>
    </location>
</feature>
<proteinExistence type="predicted"/>
<dbReference type="RefSeq" id="WP_275110132.1">
    <property type="nucleotide sequence ID" value="NZ_JAKJSC010000002.1"/>
</dbReference>
<dbReference type="EMBL" id="JAKJSC010000002">
    <property type="protein sequence ID" value="MDE5418800.1"/>
    <property type="molecule type" value="Genomic_DNA"/>
</dbReference>
<sequence>MMKKIFIYLTLILASFTTMAQSPILIRGKILDSQEESSLPGATVLLINKSDSIQKKGTITNEHGEFQIKVRPGQYDFQVSFIGYKSITQAISVNKESSNLGLFKLIENTEFLQEVSITETLPPTQQKGDTTVFNPQAFKVNPDASAGELLAKMPGFYEVDGKLMVEGEEIAEVLIDGKKFFGNNMNQALSIIPNDVIKNIEVYEHKSDEEKFSGFKDQENKKSLNIVTNKKKKKRLVFGDVASGVGKDSRYGFDGNINSFSDNNNISITGRSKNVNAPLKLNNRRFGNGSIDGNDVQEDGIGINFTRSKNKNDIAFSYEYGNRENENQNSTIRTYTSEALEGQMMNSNSTSGNDRGNHNMNLRVSLNSNPKSQLLLSTRISSTDANSKSNSFSETFQSEQMINENTNMNRSENKNYSIGQNINYSKKLGKKGRSLSLQAGFDYGESDSDGKQVSETLNELKEVSQSINRISDAETKDASVRGAISFREAINKNSNVSIGYNINYNSRESDKNGYNFDENTKLYSSLDELTTNRFENSTLKNSGRFSYNMRNKKHYLILGSDFELTSLKNEESFPNKSDFDKDFFAFKPYLKYSYNLAKQKRIMLNYSSKTTTPSVQDLQEVIDLSKPLYISTGNSELEQARSHSLMAFYTASNIKKGNRLSVNVIVSTSNNMVGRRTIVAANDTTINNKYFLPAGGQFSQPVNLDGQFMLNANVSYSLPLKKLKSKLNLNTRTNFSHNPTFVNDKKSFTDSWNLNAGMMLSSNINEKIDFTFSSSSRYSNSKNNSSSSSEYISQTTSLNMYWNFYKDLVFRTNASNNYQNNYSTGKEDSYWHLNLGLSTKVFKSKRGEVSLTAYDILSKDDERQHITTDLYTADYFTNQLTDFYMLTFSYKLRNSKGKGGKFERRKRFRGDMRRYNPMMM</sequence>
<dbReference type="InterPro" id="IPR041700">
    <property type="entry name" value="OMP_b-brl_3"/>
</dbReference>
<accession>A0ABT5VU60</accession>
<keyword evidence="4" id="KW-1185">Reference proteome</keyword>
<dbReference type="SUPFAM" id="SSF49464">
    <property type="entry name" value="Carboxypeptidase regulatory domain-like"/>
    <property type="match status" value="1"/>
</dbReference>
<reference evidence="3 4" key="1">
    <citation type="submission" date="2022-01" db="EMBL/GenBank/DDBJ databases">
        <title>Labilibaculum sp. nov, a marine bacterium isolated from Antarctica.</title>
        <authorList>
            <person name="Dai W."/>
        </authorList>
    </citation>
    <scope>NUCLEOTIDE SEQUENCE [LARGE SCALE GENOMIC DNA]</scope>
    <source>
        <strain evidence="3 4">DW002</strain>
    </source>
</reference>
<dbReference type="Gene3D" id="2.60.40.1120">
    <property type="entry name" value="Carboxypeptidase-like, regulatory domain"/>
    <property type="match status" value="1"/>
</dbReference>
<gene>
    <name evidence="3" type="ORF">L3049_12360</name>
</gene>
<name>A0ABT5VU60_9BACT</name>